<keyword evidence="2" id="KW-0012">Acyltransferase</keyword>
<dbReference type="InterPro" id="IPR000182">
    <property type="entry name" value="GNAT_dom"/>
</dbReference>
<keyword evidence="4" id="KW-1185">Reference proteome</keyword>
<dbReference type="InterPro" id="IPR050832">
    <property type="entry name" value="Bact_Acetyltransf"/>
</dbReference>
<dbReference type="InterPro" id="IPR016181">
    <property type="entry name" value="Acyl_CoA_acyltransferase"/>
</dbReference>
<dbReference type="Pfam" id="PF00583">
    <property type="entry name" value="Acetyltransf_1"/>
    <property type="match status" value="1"/>
</dbReference>
<dbReference type="Proteomes" id="UP000033566">
    <property type="component" value="Chromosome"/>
</dbReference>
<evidence type="ECO:0000256" key="1">
    <source>
        <dbReference type="ARBA" id="ARBA00022679"/>
    </source>
</evidence>
<dbReference type="PATRIC" id="fig|161896.4.peg.21"/>
<dbReference type="PANTHER" id="PTHR43877:SF2">
    <property type="entry name" value="AMINOALKYLPHOSPHONATE N-ACETYLTRANSFERASE-RELATED"/>
    <property type="match status" value="1"/>
</dbReference>
<protein>
    <submittedName>
        <fullName evidence="3">Acetyltransferase</fullName>
    </submittedName>
</protein>
<evidence type="ECO:0000313" key="4">
    <source>
        <dbReference type="Proteomes" id="UP000033566"/>
    </source>
</evidence>
<dbReference type="AlphaFoldDB" id="A0A0F6QU51"/>
<dbReference type="PROSITE" id="PS51186">
    <property type="entry name" value="GNAT"/>
    <property type="match status" value="1"/>
</dbReference>
<proteinExistence type="predicted"/>
<dbReference type="PANTHER" id="PTHR43877">
    <property type="entry name" value="AMINOALKYLPHOSPHONATE N-ACETYLTRANSFERASE-RELATED-RELATED"/>
    <property type="match status" value="1"/>
</dbReference>
<dbReference type="CDD" id="cd04301">
    <property type="entry name" value="NAT_SF"/>
    <property type="match status" value="1"/>
</dbReference>
<reference evidence="3 4" key="1">
    <citation type="journal article" date="2015" name="Genome Announc.">
        <title>Complete Genome Sequence of Corynebacterium camporealensis DSM 44610, Isolated from the Milk of a Manchega Sheep with Subclinical Mastitis.</title>
        <authorList>
            <person name="Ruckert C."/>
            <person name="Albersmeier A."/>
            <person name="Winkler A."/>
            <person name="Tauch A."/>
        </authorList>
    </citation>
    <scope>NUCLEOTIDE SEQUENCE [LARGE SCALE GENOMIC DNA]</scope>
    <source>
        <strain evidence="3 4">DSM 44610</strain>
    </source>
</reference>
<dbReference type="Gene3D" id="3.40.630.30">
    <property type="match status" value="1"/>
</dbReference>
<accession>A0A0F6QU51</accession>
<dbReference type="EMBL" id="CP011311">
    <property type="protein sequence ID" value="AKE38017.1"/>
    <property type="molecule type" value="Genomic_DNA"/>
</dbReference>
<dbReference type="SUPFAM" id="SSF55729">
    <property type="entry name" value="Acyl-CoA N-acyltransferases (Nat)"/>
    <property type="match status" value="1"/>
</dbReference>
<gene>
    <name evidence="3" type="ORF">UL81_00115</name>
</gene>
<dbReference type="RefSeq" id="WP_035106104.1">
    <property type="nucleotide sequence ID" value="NZ_CP011311.1"/>
</dbReference>
<organism evidence="3 4">
    <name type="scientific">Corynebacterium camporealensis</name>
    <dbReference type="NCBI Taxonomy" id="161896"/>
    <lineage>
        <taxon>Bacteria</taxon>
        <taxon>Bacillati</taxon>
        <taxon>Actinomycetota</taxon>
        <taxon>Actinomycetes</taxon>
        <taxon>Mycobacteriales</taxon>
        <taxon>Corynebacteriaceae</taxon>
        <taxon>Corynebacterium</taxon>
    </lineage>
</organism>
<dbReference type="HOGENOM" id="CLU_107134_1_2_11"/>
<sequence length="161" mass="18095">MDTSIELRATQESDRTYIARLNFLTETFGDEHGEVSEEFEPEYGFYVESWEPNQGGFIAWDGCIPAGGVWLNWGNEYARGYGHIEEGIPELALAVEGRYKGQGIGTALINAATELARTLRAPGISLSVDPANERAHRLYKHLGFEQEDVYKEHPVLVKRFS</sequence>
<dbReference type="KEGG" id="ccj:UL81_00115"/>
<dbReference type="OrthoDB" id="4553064at2"/>
<evidence type="ECO:0000313" key="3">
    <source>
        <dbReference type="EMBL" id="AKE38017.1"/>
    </source>
</evidence>
<dbReference type="GO" id="GO:0016747">
    <property type="term" value="F:acyltransferase activity, transferring groups other than amino-acyl groups"/>
    <property type="evidence" value="ECO:0007669"/>
    <property type="project" value="InterPro"/>
</dbReference>
<name>A0A0F6QU51_9CORY</name>
<evidence type="ECO:0000256" key="2">
    <source>
        <dbReference type="ARBA" id="ARBA00023315"/>
    </source>
</evidence>
<keyword evidence="1 3" id="KW-0808">Transferase</keyword>